<name>A0A4R0IHM3_9ACTN</name>
<dbReference type="Proteomes" id="UP000292695">
    <property type="component" value="Unassembled WGS sequence"/>
</dbReference>
<comment type="caution">
    <text evidence="1">The sequence shown here is derived from an EMBL/GenBank/DDBJ whole genome shotgun (WGS) entry which is preliminary data.</text>
</comment>
<reference evidence="1 2" key="1">
    <citation type="submission" date="2019-02" db="EMBL/GenBank/DDBJ databases">
        <title>Kribbella capetownensis sp. nov. and Kribbella speibonae sp. nov., isolated from soil.</title>
        <authorList>
            <person name="Curtis S.M."/>
            <person name="Norton I."/>
            <person name="Everest G.J."/>
            <person name="Meyers P.R."/>
        </authorList>
    </citation>
    <scope>NUCLEOTIDE SEQUENCE [LARGE SCALE GENOMIC DNA]</scope>
    <source>
        <strain evidence="1 2">DSM 27082</strain>
    </source>
</reference>
<evidence type="ECO:0000313" key="1">
    <source>
        <dbReference type="EMBL" id="TCC30508.1"/>
    </source>
</evidence>
<evidence type="ECO:0000313" key="2">
    <source>
        <dbReference type="Proteomes" id="UP000292695"/>
    </source>
</evidence>
<sequence>MARDDPLTRGIAMGVARLERYGVVAELNDVELATRQAVDVIARLDVPSRGAELLAEHIVIATIMRVVNNEGPLTADEIDAYLAAAGPFFNSFWHDDL</sequence>
<protein>
    <submittedName>
        <fullName evidence="1">Uncharacterized protein</fullName>
    </submittedName>
</protein>
<accession>A0A4R0IHM3</accession>
<dbReference type="AlphaFoldDB" id="A0A4R0IHM3"/>
<organism evidence="1 2">
    <name type="scientific">Kribbella sindirgiensis</name>
    <dbReference type="NCBI Taxonomy" id="1124744"/>
    <lineage>
        <taxon>Bacteria</taxon>
        <taxon>Bacillati</taxon>
        <taxon>Actinomycetota</taxon>
        <taxon>Actinomycetes</taxon>
        <taxon>Propionibacteriales</taxon>
        <taxon>Kribbellaceae</taxon>
        <taxon>Kribbella</taxon>
    </lineage>
</organism>
<dbReference type="RefSeq" id="WP_131292366.1">
    <property type="nucleotide sequence ID" value="NZ_SJKA01000008.1"/>
</dbReference>
<proteinExistence type="predicted"/>
<gene>
    <name evidence="1" type="ORF">E0H50_24175</name>
</gene>
<dbReference type="EMBL" id="SJKA01000008">
    <property type="protein sequence ID" value="TCC30508.1"/>
    <property type="molecule type" value="Genomic_DNA"/>
</dbReference>
<keyword evidence="2" id="KW-1185">Reference proteome</keyword>